<evidence type="ECO:0000256" key="2">
    <source>
        <dbReference type="ARBA" id="ARBA00004370"/>
    </source>
</evidence>
<evidence type="ECO:0000256" key="1">
    <source>
        <dbReference type="ARBA" id="ARBA00001962"/>
    </source>
</evidence>
<comment type="cofactor">
    <cofactor evidence="1">
        <name>Fe cation</name>
        <dbReference type="ChEBI" id="CHEBI:24875"/>
    </cofactor>
</comment>
<dbReference type="EMBL" id="AP022607">
    <property type="protein sequence ID" value="BBZ14852.1"/>
    <property type="molecule type" value="Genomic_DNA"/>
</dbReference>
<dbReference type="Gene3D" id="3.90.380.10">
    <property type="entry name" value="Naphthalene 1,2-dioxygenase Alpha Subunit, Chain A, domain 1"/>
    <property type="match status" value="1"/>
</dbReference>
<evidence type="ECO:0000256" key="15">
    <source>
        <dbReference type="ARBA" id="ARBA00025729"/>
    </source>
</evidence>
<dbReference type="InterPro" id="IPR050584">
    <property type="entry name" value="Cholesterol_7-desaturase"/>
</dbReference>
<dbReference type="GO" id="GO:0016042">
    <property type="term" value="P:lipid catabolic process"/>
    <property type="evidence" value="ECO:0007669"/>
    <property type="project" value="UniProtKB-KW"/>
</dbReference>
<keyword evidence="6" id="KW-0479">Metal-binding</keyword>
<keyword evidence="22" id="KW-0614">Plasmid</keyword>
<dbReference type="InterPro" id="IPR017941">
    <property type="entry name" value="Rieske_2Fe-2S"/>
</dbReference>
<evidence type="ECO:0000256" key="9">
    <source>
        <dbReference type="ARBA" id="ARBA00023002"/>
    </source>
</evidence>
<protein>
    <recommendedName>
        <fullName evidence="16">cholesterol 7-desaturase</fullName>
        <ecNumber evidence="16">1.14.19.21</ecNumber>
    </recommendedName>
    <alternativeName>
        <fullName evidence="17">Rieske-type oxygenase</fullName>
    </alternativeName>
</protein>
<comment type="pathway">
    <text evidence="3">Hormone biosynthesis.</text>
</comment>
<evidence type="ECO:0000256" key="18">
    <source>
        <dbReference type="ARBA" id="ARBA00046982"/>
    </source>
</evidence>
<proteinExistence type="inferred from homology"/>
<keyword evidence="10" id="KW-0408">Iron</keyword>
<evidence type="ECO:0000256" key="13">
    <source>
        <dbReference type="ARBA" id="ARBA00023221"/>
    </source>
</evidence>
<evidence type="ECO:0000313" key="23">
    <source>
        <dbReference type="EMBL" id="ORA40359.1"/>
    </source>
</evidence>
<keyword evidence="5" id="KW-0001">2Fe-2S</keyword>
<dbReference type="Proteomes" id="UP000467379">
    <property type="component" value="Plasmid pJCM12687"/>
</dbReference>
<dbReference type="AlphaFoldDB" id="A0A7I7WD50"/>
<dbReference type="GO" id="GO:0016020">
    <property type="term" value="C:membrane"/>
    <property type="evidence" value="ECO:0007669"/>
    <property type="project" value="UniProtKB-SubCell"/>
</dbReference>
<keyword evidence="13" id="KW-0753">Steroid metabolism</keyword>
<dbReference type="GO" id="GO:0046872">
    <property type="term" value="F:metal ion binding"/>
    <property type="evidence" value="ECO:0007669"/>
    <property type="project" value="UniProtKB-KW"/>
</dbReference>
<dbReference type="PROSITE" id="PS51296">
    <property type="entry name" value="RIESKE"/>
    <property type="match status" value="1"/>
</dbReference>
<evidence type="ECO:0000256" key="4">
    <source>
        <dbReference type="ARBA" id="ARBA00022692"/>
    </source>
</evidence>
<evidence type="ECO:0000256" key="5">
    <source>
        <dbReference type="ARBA" id="ARBA00022714"/>
    </source>
</evidence>
<accession>A0A7I7WD50</accession>
<dbReference type="InterPro" id="IPR045605">
    <property type="entry name" value="KshA-like_C"/>
</dbReference>
<dbReference type="EC" id="1.14.19.21" evidence="16"/>
<comment type="subcellular location">
    <subcellularLocation>
        <location evidence="2">Membrane</location>
    </subcellularLocation>
</comment>
<dbReference type="Pfam" id="PF19298">
    <property type="entry name" value="KshA_C"/>
    <property type="match status" value="1"/>
</dbReference>
<evidence type="ECO:0000256" key="12">
    <source>
        <dbReference type="ARBA" id="ARBA00023136"/>
    </source>
</evidence>
<reference evidence="22 25" key="2">
    <citation type="journal article" date="2019" name="Emerg. Microbes Infect.">
        <title>Comprehensive subspecies identification of 175 nontuberculous mycobacteria species based on 7547 genomic profiles.</title>
        <authorList>
            <person name="Matsumoto Y."/>
            <person name="Kinjo T."/>
            <person name="Motooka D."/>
            <person name="Nabeya D."/>
            <person name="Jung N."/>
            <person name="Uechi K."/>
            <person name="Horii T."/>
            <person name="Iida T."/>
            <person name="Fujita J."/>
            <person name="Nakamura S."/>
        </authorList>
    </citation>
    <scope>NUCLEOTIDE SEQUENCE [LARGE SCALE GENOMIC DNA]</scope>
    <source>
        <strain evidence="22 25">JCM 12687</strain>
        <plasmid evidence="22">pJCM12687</plasmid>
    </source>
</reference>
<keyword evidence="11" id="KW-0411">Iron-sulfur</keyword>
<keyword evidence="9" id="KW-0560">Oxidoreductase</keyword>
<comment type="similarity">
    <text evidence="15">Belongs to the cholesterol 7-desaturase family.</text>
</comment>
<dbReference type="CDD" id="cd03469">
    <property type="entry name" value="Rieske_RO_Alpha_N"/>
    <property type="match status" value="1"/>
</dbReference>
<gene>
    <name evidence="23" type="ORF">BST20_07420</name>
    <name evidence="22" type="ORF">MBRA_50470</name>
</gene>
<dbReference type="RefSeq" id="WP_083130759.1">
    <property type="nucleotide sequence ID" value="NZ_AP022607.1"/>
</dbReference>
<keyword evidence="8" id="KW-1133">Transmembrane helix</keyword>
<keyword evidence="12" id="KW-0472">Membrane</keyword>
<dbReference type="GO" id="GO:0004497">
    <property type="term" value="F:monooxygenase activity"/>
    <property type="evidence" value="ECO:0007669"/>
    <property type="project" value="UniProtKB-ARBA"/>
</dbReference>
<evidence type="ECO:0000256" key="8">
    <source>
        <dbReference type="ARBA" id="ARBA00022989"/>
    </source>
</evidence>
<keyword evidence="4" id="KW-0812">Transmembrane</keyword>
<evidence type="ECO:0000256" key="7">
    <source>
        <dbReference type="ARBA" id="ARBA00022963"/>
    </source>
</evidence>
<evidence type="ECO:0000313" key="24">
    <source>
        <dbReference type="Proteomes" id="UP000192441"/>
    </source>
</evidence>
<dbReference type="GO" id="GO:0005737">
    <property type="term" value="C:cytoplasm"/>
    <property type="evidence" value="ECO:0007669"/>
    <property type="project" value="TreeGrafter"/>
</dbReference>
<dbReference type="SUPFAM" id="SSF55961">
    <property type="entry name" value="Bet v1-like"/>
    <property type="match status" value="1"/>
</dbReference>
<dbReference type="GO" id="GO:0170056">
    <property type="term" value="F:cholesterol 7-desaturase [NAD(P)H] activity"/>
    <property type="evidence" value="ECO:0007669"/>
    <property type="project" value="UniProtKB-EC"/>
</dbReference>
<evidence type="ECO:0000256" key="6">
    <source>
        <dbReference type="ARBA" id="ARBA00022723"/>
    </source>
</evidence>
<dbReference type="GO" id="GO:0051537">
    <property type="term" value="F:2 iron, 2 sulfur cluster binding"/>
    <property type="evidence" value="ECO:0007669"/>
    <property type="project" value="UniProtKB-KW"/>
</dbReference>
<dbReference type="Proteomes" id="UP000192441">
    <property type="component" value="Unassembled WGS sequence"/>
</dbReference>
<sequence>MNLHGLSLDLTGWFQVAWSADLAPGQVLALHYFGRDLVAYRSRDGAVRVHDRHCRHLGASLAHGGTVVDAGIQCPFHGWVWGPDGRNVSIPYQERPNRARRLGTWPVSERNEAIYVWHDAAGRAPYWDVPDALAFVQHAAAQQFHPLSPEARAHYRDLRVHPQMVAENAVDPHHFRFVHRTPISPVVLEEHVDGPIWQARVGFGKGWANHPRDGAGKLRTDSLNTLEIIWAGLGVSANIEHTADGMRGIAINTTPVDDGKTEIFASYWISRRDGDEQDGSYQRRLDDARRALPDDINIWHHQIFLDPPALATEEGRGFRRMRRWARQFYPQPGVDNSPSKTA</sequence>
<keyword evidence="13" id="KW-0443">Lipid metabolism</keyword>
<dbReference type="PANTHER" id="PTHR21266:SF32">
    <property type="entry name" value="CHOLESTEROL 7-DESATURASE NVD"/>
    <property type="match status" value="1"/>
</dbReference>
<dbReference type="InterPro" id="IPR036922">
    <property type="entry name" value="Rieske_2Fe-2S_sf"/>
</dbReference>
<evidence type="ECO:0000256" key="10">
    <source>
        <dbReference type="ARBA" id="ARBA00023004"/>
    </source>
</evidence>
<evidence type="ECO:0000313" key="25">
    <source>
        <dbReference type="Proteomes" id="UP000467379"/>
    </source>
</evidence>
<evidence type="ECO:0000313" key="22">
    <source>
        <dbReference type="EMBL" id="BBZ14852.1"/>
    </source>
</evidence>
<dbReference type="EMBL" id="MVHM01000002">
    <property type="protein sequence ID" value="ORA40359.1"/>
    <property type="molecule type" value="Genomic_DNA"/>
</dbReference>
<dbReference type="PANTHER" id="PTHR21266">
    <property type="entry name" value="IRON-SULFUR DOMAIN CONTAINING PROTEIN"/>
    <property type="match status" value="1"/>
</dbReference>
<dbReference type="SUPFAM" id="SSF50022">
    <property type="entry name" value="ISP domain"/>
    <property type="match status" value="1"/>
</dbReference>
<evidence type="ECO:0000256" key="17">
    <source>
        <dbReference type="ARBA" id="ARBA00030944"/>
    </source>
</evidence>
<geneLocation type="plasmid" evidence="22 25">
    <name>pJCM12687</name>
</geneLocation>
<evidence type="ECO:0000256" key="16">
    <source>
        <dbReference type="ARBA" id="ARBA00026095"/>
    </source>
</evidence>
<keyword evidence="7" id="KW-0442">Lipid degradation</keyword>
<dbReference type="Pfam" id="PF00355">
    <property type="entry name" value="Rieske"/>
    <property type="match status" value="1"/>
</dbReference>
<dbReference type="Gene3D" id="2.102.10.10">
    <property type="entry name" value="Rieske [2Fe-2S] iron-sulphur domain"/>
    <property type="match status" value="1"/>
</dbReference>
<organism evidence="23 24">
    <name type="scientific">Mycobacterium branderi</name>
    <dbReference type="NCBI Taxonomy" id="43348"/>
    <lineage>
        <taxon>Bacteria</taxon>
        <taxon>Bacillati</taxon>
        <taxon>Actinomycetota</taxon>
        <taxon>Actinomycetes</taxon>
        <taxon>Mycobacteriales</taxon>
        <taxon>Mycobacteriaceae</taxon>
        <taxon>Mycobacterium</taxon>
    </lineage>
</organism>
<dbReference type="OrthoDB" id="5243643at2"/>
<evidence type="ECO:0000259" key="21">
    <source>
        <dbReference type="PROSITE" id="PS51296"/>
    </source>
</evidence>
<dbReference type="GO" id="GO:0008203">
    <property type="term" value="P:cholesterol metabolic process"/>
    <property type="evidence" value="ECO:0007669"/>
    <property type="project" value="InterPro"/>
</dbReference>
<evidence type="ECO:0000256" key="14">
    <source>
        <dbReference type="ARBA" id="ARBA00025712"/>
    </source>
</evidence>
<evidence type="ECO:0000256" key="19">
    <source>
        <dbReference type="ARBA" id="ARBA00047853"/>
    </source>
</evidence>
<comment type="catalytic activity">
    <reaction evidence="19">
        <text>cholesterol + NADH + O2 + H(+) = 7-dehydrocholesterol + NAD(+) + 2 H2O</text>
        <dbReference type="Rhea" id="RHEA:51644"/>
        <dbReference type="ChEBI" id="CHEBI:15377"/>
        <dbReference type="ChEBI" id="CHEBI:15378"/>
        <dbReference type="ChEBI" id="CHEBI:15379"/>
        <dbReference type="ChEBI" id="CHEBI:16113"/>
        <dbReference type="ChEBI" id="CHEBI:17759"/>
        <dbReference type="ChEBI" id="CHEBI:57540"/>
        <dbReference type="ChEBI" id="CHEBI:57945"/>
        <dbReference type="EC" id="1.14.19.21"/>
    </reaction>
    <physiologicalReaction direction="left-to-right" evidence="19">
        <dbReference type="Rhea" id="RHEA:51645"/>
    </physiologicalReaction>
</comment>
<comment type="pathway">
    <text evidence="14">Steroid hormone biosynthesis; dafachronic acid biosynthesis.</text>
</comment>
<name>A0A7I7WD50_9MYCO</name>
<evidence type="ECO:0000256" key="3">
    <source>
        <dbReference type="ARBA" id="ARBA00004972"/>
    </source>
</evidence>
<evidence type="ECO:0000256" key="20">
    <source>
        <dbReference type="ARBA" id="ARBA00049548"/>
    </source>
</evidence>
<evidence type="ECO:0000256" key="11">
    <source>
        <dbReference type="ARBA" id="ARBA00023014"/>
    </source>
</evidence>
<reference evidence="23 24" key="1">
    <citation type="submission" date="2016-12" db="EMBL/GenBank/DDBJ databases">
        <title>The new phylogeny of genus Mycobacterium.</title>
        <authorList>
            <person name="Tortoli E."/>
            <person name="Trovato A."/>
            <person name="Cirillo D.M."/>
        </authorList>
    </citation>
    <scope>NUCLEOTIDE SEQUENCE [LARGE SCALE GENOMIC DNA]</scope>
    <source>
        <strain evidence="23 24">DSM 44624</strain>
    </source>
</reference>
<keyword evidence="25" id="KW-1185">Reference proteome</keyword>
<comment type="catalytic activity">
    <reaction evidence="20">
        <text>cholesterol + NADPH + O2 + H(+) = 7-dehydrocholesterol + NADP(+) + 2 H2O</text>
        <dbReference type="Rhea" id="RHEA:45024"/>
        <dbReference type="ChEBI" id="CHEBI:15377"/>
        <dbReference type="ChEBI" id="CHEBI:15378"/>
        <dbReference type="ChEBI" id="CHEBI:15379"/>
        <dbReference type="ChEBI" id="CHEBI:16113"/>
        <dbReference type="ChEBI" id="CHEBI:17759"/>
        <dbReference type="ChEBI" id="CHEBI:57783"/>
        <dbReference type="ChEBI" id="CHEBI:58349"/>
        <dbReference type="EC" id="1.14.19.21"/>
    </reaction>
    <physiologicalReaction direction="left-to-right" evidence="20">
        <dbReference type="Rhea" id="RHEA:45025"/>
    </physiologicalReaction>
</comment>
<reference evidence="22" key="3">
    <citation type="submission" date="2020-02" db="EMBL/GenBank/DDBJ databases">
        <authorList>
            <person name="Matsumoto Y."/>
            <person name="Kinjo T."/>
            <person name="Motooka D."/>
            <person name="Nabeya D."/>
            <person name="Jung N."/>
            <person name="Uechi K."/>
            <person name="Horii T."/>
            <person name="Iida T."/>
            <person name="Fujita J."/>
            <person name="Nakamura S."/>
        </authorList>
    </citation>
    <scope>NUCLEOTIDE SEQUENCE</scope>
    <source>
        <strain evidence="22">JCM 12687</strain>
        <plasmid evidence="22">pJCM12687</plasmid>
    </source>
</reference>
<comment type="subunit">
    <text evidence="18">Homotrimer. The two-component system 3-ketosteroid-9-alpha-monooxygenase is composed of an oxygenase component KshA and a reductase component KshB.</text>
</comment>
<feature type="domain" description="Rieske" evidence="21">
    <location>
        <begin position="14"/>
        <end position="116"/>
    </location>
</feature>